<dbReference type="PANTHER" id="PTHR46521">
    <property type="entry name" value="SUCROSE-PHOSPHATASE 2-RELATED"/>
    <property type="match status" value="1"/>
</dbReference>
<reference evidence="3 4" key="1">
    <citation type="submission" date="2017-01" db="EMBL/GenBank/DDBJ databases">
        <title>The cable genome- insights into the physiology and evolution of filamentous bacteria capable of sulfide oxidation via long distance electron transfer.</title>
        <authorList>
            <person name="Schreiber L."/>
            <person name="Bjerg J.T."/>
            <person name="Boggild A."/>
            <person name="Van De Vossenberg J."/>
            <person name="Meysman F."/>
            <person name="Nielsen L.P."/>
            <person name="Schramm A."/>
            <person name="Kjeldsen K.U."/>
        </authorList>
    </citation>
    <scope>NUCLEOTIDE SEQUENCE [LARGE SCALE GENOMIC DNA]</scope>
    <source>
        <strain evidence="3">MCF</strain>
    </source>
</reference>
<dbReference type="Proteomes" id="UP000287853">
    <property type="component" value="Unassembled WGS sequence"/>
</dbReference>
<dbReference type="InterPro" id="IPR006379">
    <property type="entry name" value="HAD-SF_hydro_IIB"/>
</dbReference>
<dbReference type="Gene3D" id="3.40.50.1000">
    <property type="entry name" value="HAD superfamily/HAD-like"/>
    <property type="match status" value="1"/>
</dbReference>
<evidence type="ECO:0000313" key="3">
    <source>
        <dbReference type="EMBL" id="RWX46069.1"/>
    </source>
</evidence>
<dbReference type="InterPro" id="IPR051518">
    <property type="entry name" value="Sucrose_Phosphatase"/>
</dbReference>
<dbReference type="AlphaFoldDB" id="A0A3S3QFF9"/>
<dbReference type="SUPFAM" id="SSF56784">
    <property type="entry name" value="HAD-like"/>
    <property type="match status" value="1"/>
</dbReference>
<protein>
    <recommendedName>
        <fullName evidence="2">Sucrose phosphatase-like domain-containing protein</fullName>
    </recommendedName>
</protein>
<dbReference type="InterPro" id="IPR036412">
    <property type="entry name" value="HAD-like_sf"/>
</dbReference>
<evidence type="ECO:0000313" key="4">
    <source>
        <dbReference type="Proteomes" id="UP000287853"/>
    </source>
</evidence>
<gene>
    <name evidence="3" type="ORF">H206_02267</name>
</gene>
<dbReference type="InterPro" id="IPR006380">
    <property type="entry name" value="SPP-like_dom"/>
</dbReference>
<organism evidence="3 4">
    <name type="scientific">Candidatus Electrothrix aarhusensis</name>
    <dbReference type="NCBI Taxonomy" id="1859131"/>
    <lineage>
        <taxon>Bacteria</taxon>
        <taxon>Pseudomonadati</taxon>
        <taxon>Thermodesulfobacteriota</taxon>
        <taxon>Desulfobulbia</taxon>
        <taxon>Desulfobulbales</taxon>
        <taxon>Desulfobulbaceae</taxon>
        <taxon>Candidatus Electrothrix</taxon>
    </lineage>
</organism>
<proteinExistence type="predicted"/>
<dbReference type="Pfam" id="PF05116">
    <property type="entry name" value="S6PP"/>
    <property type="match status" value="1"/>
</dbReference>
<dbReference type="SFLD" id="SFLDG01141">
    <property type="entry name" value="C2.B.1:_Sucrose_Phosphatase_Li"/>
    <property type="match status" value="1"/>
</dbReference>
<dbReference type="InterPro" id="IPR023214">
    <property type="entry name" value="HAD_sf"/>
</dbReference>
<dbReference type="NCBIfam" id="TIGR01484">
    <property type="entry name" value="HAD-SF-IIB"/>
    <property type="match status" value="1"/>
</dbReference>
<keyword evidence="4" id="KW-1185">Reference proteome</keyword>
<accession>A0A3S3QFF9</accession>
<dbReference type="PANTHER" id="PTHR46521:SF4">
    <property type="entry name" value="SUCROSE-PHOSPHATASE 2-RELATED"/>
    <property type="match status" value="1"/>
</dbReference>
<feature type="domain" description="Sucrose phosphatase-like" evidence="2">
    <location>
        <begin position="2"/>
        <end position="267"/>
    </location>
</feature>
<dbReference type="Gene3D" id="3.90.1070.10">
    <property type="match status" value="1"/>
</dbReference>
<sequence length="275" mass="30601">MKLLVCTDLDRTLLPNGPQTESPEARPAFAALAEDPRVRIVYVTGRSIRLTEEALEEFQVPFPDILIADVGTTICHRVQGKWQHERDWDALLSREWSRANNGLPGLLLELPGLEMQEEEKQTRFKLSYYVDANVDPKRLTRSISSILAQQGVRASLIWSHDEVADQELLDILPAGADKYQALQFLRRQLGYHLDEMLFSGDSGNDLEVLTSEIPAVLVANARQEVADKARMLAAAAGNEASLYLAQGGFQGMNGCYSAGILEGVAHYYPEIFEKA</sequence>
<dbReference type="SFLD" id="SFLDS00003">
    <property type="entry name" value="Haloacid_Dehalogenase"/>
    <property type="match status" value="1"/>
</dbReference>
<dbReference type="EMBL" id="MTKO01000070">
    <property type="protein sequence ID" value="RWX46069.1"/>
    <property type="molecule type" value="Genomic_DNA"/>
</dbReference>
<dbReference type="SFLD" id="SFLDG01140">
    <property type="entry name" value="C2.B:_Phosphomannomutase_and_P"/>
    <property type="match status" value="1"/>
</dbReference>
<comment type="caution">
    <text evidence="3">The sequence shown here is derived from an EMBL/GenBank/DDBJ whole genome shotgun (WGS) entry which is preliminary data.</text>
</comment>
<keyword evidence="1" id="KW-0378">Hydrolase</keyword>
<name>A0A3S3QFF9_9BACT</name>
<evidence type="ECO:0000259" key="2">
    <source>
        <dbReference type="Pfam" id="PF05116"/>
    </source>
</evidence>
<evidence type="ECO:0000256" key="1">
    <source>
        <dbReference type="ARBA" id="ARBA00022801"/>
    </source>
</evidence>
<dbReference type="GO" id="GO:0016791">
    <property type="term" value="F:phosphatase activity"/>
    <property type="evidence" value="ECO:0007669"/>
    <property type="project" value="UniProtKB-ARBA"/>
</dbReference>